<sequence length="40" mass="3446">MPGHRGAGGAGGTGGTGGVGGTGVRVLVEGAGPEGLVATA</sequence>
<accession>A0ABN0QMU2</accession>
<protein>
    <submittedName>
        <fullName evidence="2">Uncharacterized protein</fullName>
    </submittedName>
</protein>
<gene>
    <name evidence="2" type="ORF">I551_7582</name>
</gene>
<feature type="region of interest" description="Disordered" evidence="1">
    <location>
        <begin position="1"/>
        <end position="40"/>
    </location>
</feature>
<feature type="compositionally biased region" description="Gly residues" evidence="1">
    <location>
        <begin position="1"/>
        <end position="23"/>
    </location>
</feature>
<dbReference type="Proteomes" id="UP000020681">
    <property type="component" value="Unassembled WGS sequence"/>
</dbReference>
<name>A0ABN0QMU2_MYCUL</name>
<reference evidence="2 3" key="1">
    <citation type="submission" date="2014-01" db="EMBL/GenBank/DDBJ databases">
        <authorList>
            <person name="Dobos K."/>
            <person name="Lenaerts A."/>
            <person name="Ordway D."/>
            <person name="DeGroote M.A."/>
            <person name="Parker T."/>
            <person name="Sizemore C."/>
            <person name="Tallon L.J."/>
            <person name="Sadzewicz L.K."/>
            <person name="Sengamalay N."/>
            <person name="Fraser C.M."/>
            <person name="Hine E."/>
            <person name="Shefchek K.A."/>
            <person name="Das S.P."/>
            <person name="Tettelin H."/>
        </authorList>
    </citation>
    <scope>NUCLEOTIDE SEQUENCE [LARGE SCALE GENOMIC DNA]</scope>
    <source>
        <strain evidence="2 3">Harvey</strain>
    </source>
</reference>
<proteinExistence type="predicted"/>
<evidence type="ECO:0000313" key="3">
    <source>
        <dbReference type="Proteomes" id="UP000020681"/>
    </source>
</evidence>
<comment type="caution">
    <text evidence="2">The sequence shown here is derived from an EMBL/GenBank/DDBJ whole genome shotgun (WGS) entry which is preliminary data.</text>
</comment>
<dbReference type="EMBL" id="JAOL01000186">
    <property type="protein sequence ID" value="EUA85935.1"/>
    <property type="molecule type" value="Genomic_DNA"/>
</dbReference>
<organism evidence="2 3">
    <name type="scientific">Mycobacterium ulcerans str. Harvey</name>
    <dbReference type="NCBI Taxonomy" id="1299332"/>
    <lineage>
        <taxon>Bacteria</taxon>
        <taxon>Bacillati</taxon>
        <taxon>Actinomycetota</taxon>
        <taxon>Actinomycetes</taxon>
        <taxon>Mycobacteriales</taxon>
        <taxon>Mycobacteriaceae</taxon>
        <taxon>Mycobacterium</taxon>
        <taxon>Mycobacterium ulcerans group</taxon>
    </lineage>
</organism>
<evidence type="ECO:0000313" key="2">
    <source>
        <dbReference type="EMBL" id="EUA85935.1"/>
    </source>
</evidence>
<evidence type="ECO:0000256" key="1">
    <source>
        <dbReference type="SAM" id="MobiDB-lite"/>
    </source>
</evidence>
<keyword evidence="3" id="KW-1185">Reference proteome</keyword>